<evidence type="ECO:0000256" key="4">
    <source>
        <dbReference type="ARBA" id="ARBA00022840"/>
    </source>
</evidence>
<dbReference type="InterPro" id="IPR011545">
    <property type="entry name" value="DEAD/DEAH_box_helicase_dom"/>
</dbReference>
<accession>A0A833EBL1</accession>
<keyword evidence="1" id="KW-0547">Nucleotide-binding</keyword>
<dbReference type="PROSITE" id="PS51192">
    <property type="entry name" value="HELICASE_ATP_BIND_1"/>
    <property type="match status" value="1"/>
</dbReference>
<organism evidence="6 7">
    <name type="scientific">Methanothermococcus okinawensis</name>
    <dbReference type="NCBI Taxonomy" id="155863"/>
    <lineage>
        <taxon>Archaea</taxon>
        <taxon>Methanobacteriati</taxon>
        <taxon>Methanobacteriota</taxon>
        <taxon>Methanomada group</taxon>
        <taxon>Methanococci</taxon>
        <taxon>Methanococcales</taxon>
        <taxon>Methanococcaceae</taxon>
        <taxon>Methanothermococcus</taxon>
    </lineage>
</organism>
<evidence type="ECO:0000259" key="5">
    <source>
        <dbReference type="PROSITE" id="PS51192"/>
    </source>
</evidence>
<dbReference type="PANTHER" id="PTHR47961:SF10">
    <property type="entry name" value="ATP-DEPENDENT DNA HELICASE HEL308"/>
    <property type="match status" value="1"/>
</dbReference>
<evidence type="ECO:0000256" key="2">
    <source>
        <dbReference type="ARBA" id="ARBA00022801"/>
    </source>
</evidence>
<dbReference type="GO" id="GO:0140097">
    <property type="term" value="F:catalytic activity, acting on DNA"/>
    <property type="evidence" value="ECO:0007669"/>
    <property type="project" value="UniProtKB-ARBA"/>
</dbReference>
<dbReference type="Proteomes" id="UP000623215">
    <property type="component" value="Unassembled WGS sequence"/>
</dbReference>
<dbReference type="InterPro" id="IPR050474">
    <property type="entry name" value="Hel308_SKI2-like"/>
</dbReference>
<dbReference type="InterPro" id="IPR014001">
    <property type="entry name" value="Helicase_ATP-bd"/>
</dbReference>
<evidence type="ECO:0000256" key="1">
    <source>
        <dbReference type="ARBA" id="ARBA00022741"/>
    </source>
</evidence>
<evidence type="ECO:0000313" key="7">
    <source>
        <dbReference type="Proteomes" id="UP000623215"/>
    </source>
</evidence>
<keyword evidence="4" id="KW-0067">ATP-binding</keyword>
<dbReference type="GO" id="GO:0005524">
    <property type="term" value="F:ATP binding"/>
    <property type="evidence" value="ECO:0007669"/>
    <property type="project" value="UniProtKB-KW"/>
</dbReference>
<gene>
    <name evidence="6" type="ORF">EYH55_06115</name>
</gene>
<reference evidence="6" key="1">
    <citation type="journal article" date="2020" name="ISME J.">
        <title>Gammaproteobacteria mediating utilization of methyl-, sulfur- and petroleum organic compounds in deep ocean hydrothermal plumes.</title>
        <authorList>
            <person name="Zhou Z."/>
            <person name="Liu Y."/>
            <person name="Pan J."/>
            <person name="Cron B.R."/>
            <person name="Toner B.M."/>
            <person name="Anantharaman K."/>
            <person name="Breier J.A."/>
            <person name="Dick G.J."/>
            <person name="Li M."/>
        </authorList>
    </citation>
    <scope>NUCLEOTIDE SEQUENCE</scope>
    <source>
        <strain evidence="6">SZUA-1534</strain>
    </source>
</reference>
<dbReference type="Pfam" id="PF00270">
    <property type="entry name" value="DEAD"/>
    <property type="match status" value="1"/>
</dbReference>
<sequence length="128" mass="14862">MLERILEILRENGIKELRPPQKRVLERGLLDKGKNFLISIPTASGKTLIGEIALLNHLLEDRNKKGLFIVPLKALASEKYEEFRRKYERYGIKVALSIGDYDEEEDLEDYNIIITTAEKLDSLIRHRV</sequence>
<dbReference type="SUPFAM" id="SSF52540">
    <property type="entry name" value="P-loop containing nucleoside triphosphate hydrolases"/>
    <property type="match status" value="1"/>
</dbReference>
<feature type="non-terminal residue" evidence="6">
    <location>
        <position position="128"/>
    </location>
</feature>
<evidence type="ECO:0000313" key="6">
    <source>
        <dbReference type="EMBL" id="HIQ33035.1"/>
    </source>
</evidence>
<keyword evidence="3 6" id="KW-0347">Helicase</keyword>
<keyword evidence="2" id="KW-0378">Hydrolase</keyword>
<feature type="domain" description="Helicase ATP-binding" evidence="5">
    <location>
        <begin position="27"/>
        <end position="128"/>
    </location>
</feature>
<dbReference type="GO" id="GO:0016787">
    <property type="term" value="F:hydrolase activity"/>
    <property type="evidence" value="ECO:0007669"/>
    <property type="project" value="UniProtKB-KW"/>
</dbReference>
<dbReference type="GO" id="GO:0004386">
    <property type="term" value="F:helicase activity"/>
    <property type="evidence" value="ECO:0007669"/>
    <property type="project" value="UniProtKB-KW"/>
</dbReference>
<evidence type="ECO:0000256" key="3">
    <source>
        <dbReference type="ARBA" id="ARBA00022806"/>
    </source>
</evidence>
<dbReference type="InterPro" id="IPR027417">
    <property type="entry name" value="P-loop_NTPase"/>
</dbReference>
<dbReference type="Gene3D" id="3.40.50.300">
    <property type="entry name" value="P-loop containing nucleotide triphosphate hydrolases"/>
    <property type="match status" value="1"/>
</dbReference>
<dbReference type="PANTHER" id="PTHR47961">
    <property type="entry name" value="DNA POLYMERASE THETA, PUTATIVE (AFU_ORTHOLOGUE AFUA_1G05260)-RELATED"/>
    <property type="match status" value="1"/>
</dbReference>
<dbReference type="GO" id="GO:0003676">
    <property type="term" value="F:nucleic acid binding"/>
    <property type="evidence" value="ECO:0007669"/>
    <property type="project" value="InterPro"/>
</dbReference>
<name>A0A833EBL1_9EURY</name>
<comment type="caution">
    <text evidence="6">The sequence shown here is derived from an EMBL/GenBank/DDBJ whole genome shotgun (WGS) entry which is preliminary data.</text>
</comment>
<dbReference type="AlphaFoldDB" id="A0A833EBL1"/>
<protein>
    <submittedName>
        <fullName evidence="6">DEAD/DEAH box helicase</fullName>
    </submittedName>
</protein>
<proteinExistence type="predicted"/>
<dbReference type="EMBL" id="DQVW01000117">
    <property type="protein sequence ID" value="HIQ33035.1"/>
    <property type="molecule type" value="Genomic_DNA"/>
</dbReference>